<keyword evidence="2" id="KW-0547">Nucleotide-binding</keyword>
<evidence type="ECO:0000313" key="5">
    <source>
        <dbReference type="EMBL" id="BAF58858.1"/>
    </source>
</evidence>
<dbReference type="STRING" id="370438.PTH_0677"/>
<proteinExistence type="predicted"/>
<dbReference type="Proteomes" id="UP000006556">
    <property type="component" value="Chromosome"/>
</dbReference>
<name>A5D4G0_PELTS</name>
<evidence type="ECO:0000259" key="4">
    <source>
        <dbReference type="PROSITE" id="PS50893"/>
    </source>
</evidence>
<dbReference type="InterPro" id="IPR003439">
    <property type="entry name" value="ABC_transporter-like_ATP-bd"/>
</dbReference>
<dbReference type="PROSITE" id="PS50893">
    <property type="entry name" value="ABC_TRANSPORTER_2"/>
    <property type="match status" value="1"/>
</dbReference>
<dbReference type="InterPro" id="IPR050093">
    <property type="entry name" value="ABC_SmlMolc_Importer"/>
</dbReference>
<dbReference type="PROSITE" id="PS00211">
    <property type="entry name" value="ABC_TRANSPORTER_1"/>
    <property type="match status" value="1"/>
</dbReference>
<dbReference type="SMART" id="SM00382">
    <property type="entry name" value="AAA"/>
    <property type="match status" value="1"/>
</dbReference>
<dbReference type="SUPFAM" id="SSF52540">
    <property type="entry name" value="P-loop containing nucleoside triphosphate hydrolases"/>
    <property type="match status" value="1"/>
</dbReference>
<dbReference type="GO" id="GO:0005524">
    <property type="term" value="F:ATP binding"/>
    <property type="evidence" value="ECO:0007669"/>
    <property type="project" value="UniProtKB-KW"/>
</dbReference>
<dbReference type="eggNOG" id="COG3842">
    <property type="taxonomic scope" value="Bacteria"/>
</dbReference>
<keyword evidence="6" id="KW-1185">Reference proteome</keyword>
<dbReference type="PANTHER" id="PTHR42781:SF4">
    <property type="entry name" value="SPERMIDINE_PUTRESCINE IMPORT ATP-BINDING PROTEIN POTA"/>
    <property type="match status" value="1"/>
</dbReference>
<dbReference type="PANTHER" id="PTHR42781">
    <property type="entry name" value="SPERMIDINE/PUTRESCINE IMPORT ATP-BINDING PROTEIN POTA"/>
    <property type="match status" value="1"/>
</dbReference>
<dbReference type="HOGENOM" id="CLU_000604_1_22_9"/>
<protein>
    <submittedName>
        <fullName evidence="5">ABC-type molybdate transport system, ATPase component</fullName>
    </submittedName>
</protein>
<dbReference type="InterPro" id="IPR017871">
    <property type="entry name" value="ABC_transporter-like_CS"/>
</dbReference>
<dbReference type="KEGG" id="pth:PTH_0677"/>
<evidence type="ECO:0000313" key="6">
    <source>
        <dbReference type="Proteomes" id="UP000006556"/>
    </source>
</evidence>
<evidence type="ECO:0000256" key="3">
    <source>
        <dbReference type="ARBA" id="ARBA00022840"/>
    </source>
</evidence>
<dbReference type="Pfam" id="PF00005">
    <property type="entry name" value="ABC_tran"/>
    <property type="match status" value="1"/>
</dbReference>
<dbReference type="AlphaFoldDB" id="A5D4G0"/>
<accession>A5D4G0</accession>
<evidence type="ECO:0000256" key="1">
    <source>
        <dbReference type="ARBA" id="ARBA00022448"/>
    </source>
</evidence>
<dbReference type="InterPro" id="IPR003593">
    <property type="entry name" value="AAA+_ATPase"/>
</dbReference>
<keyword evidence="1" id="KW-0813">Transport</keyword>
<dbReference type="GO" id="GO:0016887">
    <property type="term" value="F:ATP hydrolysis activity"/>
    <property type="evidence" value="ECO:0007669"/>
    <property type="project" value="InterPro"/>
</dbReference>
<keyword evidence="3" id="KW-0067">ATP-binding</keyword>
<dbReference type="InterPro" id="IPR027417">
    <property type="entry name" value="P-loop_NTPase"/>
</dbReference>
<gene>
    <name evidence="5" type="primary">ModC</name>
    <name evidence="5" type="ordered locus">PTH_0677</name>
</gene>
<sequence>MLEAQFTKKLWHFNLDVQLKVKNQILVLWGPSGSGKTTVLNCLAGIMKPSSGYIRLDDQMLFSSGEKIDVPTRFRNVGYLFQDYALFPHMTVRQNVLYGIRCKKKHGQEAFPNFMELLSFFGVGHLIDRYPCQLSGGEKQRVALARALVMRPRLLLLDEPFSALDKNTRINLRCELKKLHQRWQIPFILVSHDEEDAKFLGDIILVLEKGKTREASLKALSLQDVAPAQSSSMLRKV</sequence>
<dbReference type="Gene3D" id="3.40.50.300">
    <property type="entry name" value="P-loop containing nucleotide triphosphate hydrolases"/>
    <property type="match status" value="1"/>
</dbReference>
<reference evidence="6" key="1">
    <citation type="journal article" date="2008" name="Genome Res.">
        <title>The genome of Pelotomaculum thermopropionicum reveals niche-associated evolution in anaerobic microbiota.</title>
        <authorList>
            <person name="Kosaka T."/>
            <person name="Kato S."/>
            <person name="Shimoyama T."/>
            <person name="Ishii S."/>
            <person name="Abe T."/>
            <person name="Watanabe K."/>
        </authorList>
    </citation>
    <scope>NUCLEOTIDE SEQUENCE [LARGE SCALE GENOMIC DNA]</scope>
    <source>
        <strain evidence="6">DSM 13744 / JCM 10971 / SI</strain>
    </source>
</reference>
<evidence type="ECO:0000256" key="2">
    <source>
        <dbReference type="ARBA" id="ARBA00022741"/>
    </source>
</evidence>
<organism evidence="5 6">
    <name type="scientific">Pelotomaculum thermopropionicum (strain DSM 13744 / JCM 10971 / SI)</name>
    <dbReference type="NCBI Taxonomy" id="370438"/>
    <lineage>
        <taxon>Bacteria</taxon>
        <taxon>Bacillati</taxon>
        <taxon>Bacillota</taxon>
        <taxon>Clostridia</taxon>
        <taxon>Eubacteriales</taxon>
        <taxon>Desulfotomaculaceae</taxon>
        <taxon>Pelotomaculum</taxon>
    </lineage>
</organism>
<dbReference type="EMBL" id="AP009389">
    <property type="protein sequence ID" value="BAF58858.1"/>
    <property type="molecule type" value="Genomic_DNA"/>
</dbReference>
<feature type="domain" description="ABC transporter" evidence="4">
    <location>
        <begin position="1"/>
        <end position="234"/>
    </location>
</feature>